<evidence type="ECO:0000313" key="4">
    <source>
        <dbReference type="Proteomes" id="UP001160334"/>
    </source>
</evidence>
<comment type="caution">
    <text evidence="3">The sequence shown here is derived from an EMBL/GenBank/DDBJ whole genome shotgun (WGS) entry which is preliminary data.</text>
</comment>
<gene>
    <name evidence="3" type="ORF">M2280_005845</name>
</gene>
<name>A0ABT6MJU0_9NOCA</name>
<dbReference type="Proteomes" id="UP001160334">
    <property type="component" value="Unassembled WGS sequence"/>
</dbReference>
<accession>A0ABT6MJU0</accession>
<evidence type="ECO:0000256" key="1">
    <source>
        <dbReference type="SAM" id="MobiDB-lite"/>
    </source>
</evidence>
<organism evidence="3 4">
    <name type="scientific">Prescottella agglutinans</name>
    <dbReference type="NCBI Taxonomy" id="1644129"/>
    <lineage>
        <taxon>Bacteria</taxon>
        <taxon>Bacillati</taxon>
        <taxon>Actinomycetota</taxon>
        <taxon>Actinomycetes</taxon>
        <taxon>Mycobacteriales</taxon>
        <taxon>Nocardiaceae</taxon>
        <taxon>Prescottella</taxon>
    </lineage>
</organism>
<keyword evidence="2" id="KW-0812">Transmembrane</keyword>
<keyword evidence="4" id="KW-1185">Reference proteome</keyword>
<protein>
    <submittedName>
        <fullName evidence="3">Uncharacterized protein</fullName>
    </submittedName>
</protein>
<sequence>MDHTENGSAAPSAVTHPTDIAERPVAMGVADSELDAAFAAYNDVDDVVDADDDVLFAYDPEVLFDPETGETRMAVALPVSDDTVQAVHIPLEPGSMAALVSGLAEARAVQRRAEAIAAGLDPDAVVLAPQAEQDEPRMSMQHLRDTVAGKRMVDPAGLGYIREDNFPDEILGIPRQKFFVIVLCSIAVVSVLIALLL</sequence>
<evidence type="ECO:0000256" key="2">
    <source>
        <dbReference type="SAM" id="Phobius"/>
    </source>
</evidence>
<keyword evidence="2" id="KW-0472">Membrane</keyword>
<keyword evidence="2" id="KW-1133">Transmembrane helix</keyword>
<proteinExistence type="predicted"/>
<dbReference type="EMBL" id="JARXVC010000024">
    <property type="protein sequence ID" value="MDH6284584.1"/>
    <property type="molecule type" value="Genomic_DNA"/>
</dbReference>
<feature type="region of interest" description="Disordered" evidence="1">
    <location>
        <begin position="1"/>
        <end position="20"/>
    </location>
</feature>
<feature type="transmembrane region" description="Helical" evidence="2">
    <location>
        <begin position="178"/>
        <end position="196"/>
    </location>
</feature>
<dbReference type="RefSeq" id="WP_280763800.1">
    <property type="nucleotide sequence ID" value="NZ_JARXVC010000024.1"/>
</dbReference>
<reference evidence="3 4" key="1">
    <citation type="submission" date="2023-04" db="EMBL/GenBank/DDBJ databases">
        <title>Forest soil microbial communities from Buena Vista Peninsula, Colon Province, Panama.</title>
        <authorList>
            <person name="Bouskill N."/>
        </authorList>
    </citation>
    <scope>NUCLEOTIDE SEQUENCE [LARGE SCALE GENOMIC DNA]</scope>
    <source>
        <strain evidence="3 4">CFH S0262</strain>
    </source>
</reference>
<evidence type="ECO:0000313" key="3">
    <source>
        <dbReference type="EMBL" id="MDH6284584.1"/>
    </source>
</evidence>